<reference evidence="9" key="2">
    <citation type="submission" date="2023-04" db="EMBL/GenBank/DDBJ databases">
        <authorList>
            <person name="Bruccoleri R.E."/>
            <person name="Oakeley E.J."/>
            <person name="Faust A.-M."/>
            <person name="Dessus-Babus S."/>
            <person name="Altorfer M."/>
            <person name="Burckhardt D."/>
            <person name="Oertli M."/>
            <person name="Naumann U."/>
            <person name="Petersen F."/>
            <person name="Wong J."/>
        </authorList>
    </citation>
    <scope>NUCLEOTIDE SEQUENCE</scope>
    <source>
        <strain evidence="9">GSM-AAB239-AS_SAM_17_03QT</strain>
        <tissue evidence="9">Leaf</tissue>
    </source>
</reference>
<evidence type="ECO:0000256" key="2">
    <source>
        <dbReference type="ARBA" id="ARBA00022614"/>
    </source>
</evidence>
<dbReference type="Proteomes" id="UP001140949">
    <property type="component" value="Unassembled WGS sequence"/>
</dbReference>
<dbReference type="AlphaFoldDB" id="A0AAX6FIY0"/>
<dbReference type="InterPro" id="IPR001245">
    <property type="entry name" value="Ser-Thr/Tyr_kinase_cat_dom"/>
</dbReference>
<feature type="domain" description="Serine-threonine/tyrosine-protein kinase catalytic" evidence="8">
    <location>
        <begin position="140"/>
        <end position="197"/>
    </location>
</feature>
<evidence type="ECO:0000256" key="6">
    <source>
        <dbReference type="ARBA" id="ARBA00023136"/>
    </source>
</evidence>
<evidence type="ECO:0000313" key="9">
    <source>
        <dbReference type="EMBL" id="KAJ6816309.1"/>
    </source>
</evidence>
<dbReference type="InterPro" id="IPR011009">
    <property type="entry name" value="Kinase-like_dom_sf"/>
</dbReference>
<comment type="caution">
    <text evidence="9">The sequence shown here is derived from an EMBL/GenBank/DDBJ whole genome shotgun (WGS) entry which is preliminary data.</text>
</comment>
<evidence type="ECO:0000259" key="8">
    <source>
        <dbReference type="Pfam" id="PF07714"/>
    </source>
</evidence>
<evidence type="ECO:0000256" key="5">
    <source>
        <dbReference type="ARBA" id="ARBA00022989"/>
    </source>
</evidence>
<dbReference type="Gene3D" id="3.80.10.10">
    <property type="entry name" value="Ribonuclease Inhibitor"/>
    <property type="match status" value="1"/>
</dbReference>
<evidence type="ECO:0000256" key="1">
    <source>
        <dbReference type="ARBA" id="ARBA00004370"/>
    </source>
</evidence>
<dbReference type="EMBL" id="JANAVB010028347">
    <property type="protein sequence ID" value="KAJ6816309.1"/>
    <property type="molecule type" value="Genomic_DNA"/>
</dbReference>
<keyword evidence="3 7" id="KW-0812">Transmembrane</keyword>
<dbReference type="InterPro" id="IPR051809">
    <property type="entry name" value="Plant_receptor-like_S/T_kinase"/>
</dbReference>
<feature type="transmembrane region" description="Helical" evidence="7">
    <location>
        <begin position="75"/>
        <end position="99"/>
    </location>
</feature>
<comment type="subcellular location">
    <subcellularLocation>
        <location evidence="1">Membrane</location>
    </subcellularLocation>
</comment>
<dbReference type="PANTHER" id="PTHR27008:SF596">
    <property type="entry name" value="OS02G0215500 PROTEIN"/>
    <property type="match status" value="1"/>
</dbReference>
<dbReference type="SUPFAM" id="SSF56112">
    <property type="entry name" value="Protein kinase-like (PK-like)"/>
    <property type="match status" value="1"/>
</dbReference>
<keyword evidence="6 7" id="KW-0472">Membrane</keyword>
<proteinExistence type="predicted"/>
<dbReference type="Pfam" id="PF07714">
    <property type="entry name" value="PK_Tyr_Ser-Thr"/>
    <property type="match status" value="1"/>
</dbReference>
<dbReference type="InterPro" id="IPR032675">
    <property type="entry name" value="LRR_dom_sf"/>
</dbReference>
<keyword evidence="5 7" id="KW-1133">Transmembrane helix</keyword>
<evidence type="ECO:0000256" key="4">
    <source>
        <dbReference type="ARBA" id="ARBA00022737"/>
    </source>
</evidence>
<dbReference type="GO" id="GO:0016020">
    <property type="term" value="C:membrane"/>
    <property type="evidence" value="ECO:0007669"/>
    <property type="project" value="UniProtKB-SubCell"/>
</dbReference>
<keyword evidence="9" id="KW-0675">Receptor</keyword>
<dbReference type="PANTHER" id="PTHR27008">
    <property type="entry name" value="OS04G0122200 PROTEIN"/>
    <property type="match status" value="1"/>
</dbReference>
<gene>
    <name evidence="9" type="ORF">M6B38_418320</name>
</gene>
<sequence length="216" mass="24032">MSGTIPSFLKDFDYLTTLNLSFNDFEGELPTKGVLQTRVHFSSWKQKAMRRDPDTAFGTLSISAPKKKHKSPTPVVIISVASALVCSLMLFLLVAACYWTRHKSRRKHTNSTAKEQYINVSYAELAKATDGFSEANLIGSEFGSVYRGKLDGGKVVAVKVFNLQNLGALKSFVAECDAFRNIRHRNLIKILTACSSVDLMAMTSRQWSSHSWLMAV</sequence>
<name>A0AAX6FIY0_IRIPA</name>
<protein>
    <submittedName>
        <fullName evidence="9">Receptor kinase-like protein Xa21</fullName>
    </submittedName>
</protein>
<keyword evidence="9" id="KW-0808">Transferase</keyword>
<accession>A0AAX6FIY0</accession>
<organism evidence="9 10">
    <name type="scientific">Iris pallida</name>
    <name type="common">Sweet iris</name>
    <dbReference type="NCBI Taxonomy" id="29817"/>
    <lineage>
        <taxon>Eukaryota</taxon>
        <taxon>Viridiplantae</taxon>
        <taxon>Streptophyta</taxon>
        <taxon>Embryophyta</taxon>
        <taxon>Tracheophyta</taxon>
        <taxon>Spermatophyta</taxon>
        <taxon>Magnoliopsida</taxon>
        <taxon>Liliopsida</taxon>
        <taxon>Asparagales</taxon>
        <taxon>Iridaceae</taxon>
        <taxon>Iridoideae</taxon>
        <taxon>Irideae</taxon>
        <taxon>Iris</taxon>
    </lineage>
</organism>
<dbReference type="Gene3D" id="3.30.200.20">
    <property type="entry name" value="Phosphorylase Kinase, domain 1"/>
    <property type="match status" value="1"/>
</dbReference>
<keyword evidence="4" id="KW-0677">Repeat</keyword>
<keyword evidence="9" id="KW-0418">Kinase</keyword>
<evidence type="ECO:0000313" key="10">
    <source>
        <dbReference type="Proteomes" id="UP001140949"/>
    </source>
</evidence>
<evidence type="ECO:0000256" key="7">
    <source>
        <dbReference type="SAM" id="Phobius"/>
    </source>
</evidence>
<reference evidence="9" key="1">
    <citation type="journal article" date="2023" name="GigaByte">
        <title>Genome assembly of the bearded iris, Iris pallida Lam.</title>
        <authorList>
            <person name="Bruccoleri R.E."/>
            <person name="Oakeley E.J."/>
            <person name="Faust A.M.E."/>
            <person name="Altorfer M."/>
            <person name="Dessus-Babus S."/>
            <person name="Burckhardt D."/>
            <person name="Oertli M."/>
            <person name="Naumann U."/>
            <person name="Petersen F."/>
            <person name="Wong J."/>
        </authorList>
    </citation>
    <scope>NUCLEOTIDE SEQUENCE</scope>
    <source>
        <strain evidence="9">GSM-AAB239-AS_SAM_17_03QT</strain>
    </source>
</reference>
<dbReference type="GO" id="GO:0004672">
    <property type="term" value="F:protein kinase activity"/>
    <property type="evidence" value="ECO:0007669"/>
    <property type="project" value="InterPro"/>
</dbReference>
<keyword evidence="2" id="KW-0433">Leucine-rich repeat</keyword>
<keyword evidence="10" id="KW-1185">Reference proteome</keyword>
<evidence type="ECO:0000256" key="3">
    <source>
        <dbReference type="ARBA" id="ARBA00022692"/>
    </source>
</evidence>